<evidence type="ECO:0000256" key="3">
    <source>
        <dbReference type="ARBA" id="ARBA00023274"/>
    </source>
</evidence>
<dbReference type="EMBL" id="CAXAMM010000214">
    <property type="protein sequence ID" value="CAK8986483.1"/>
    <property type="molecule type" value="Genomic_DNA"/>
</dbReference>
<dbReference type="PANTHER" id="PTHR11278">
    <property type="entry name" value="40S RIBOSOMAL PROTEIN S7"/>
    <property type="match status" value="1"/>
</dbReference>
<name>A0ABP0H9X4_9DINO</name>
<comment type="caution">
    <text evidence="5">The sequence shown here is derived from an EMBL/GenBank/DDBJ whole genome shotgun (WGS) entry which is preliminary data.</text>
</comment>
<reference evidence="5 6" key="1">
    <citation type="submission" date="2024-02" db="EMBL/GenBank/DDBJ databases">
        <authorList>
            <person name="Chen Y."/>
            <person name="Shah S."/>
            <person name="Dougan E. K."/>
            <person name="Thang M."/>
            <person name="Chan C."/>
        </authorList>
    </citation>
    <scope>NUCLEOTIDE SEQUENCE [LARGE SCALE GENOMIC DNA]</scope>
</reference>
<keyword evidence="3 4" id="KW-0687">Ribonucleoprotein</keyword>
<evidence type="ECO:0000313" key="6">
    <source>
        <dbReference type="Proteomes" id="UP001642464"/>
    </source>
</evidence>
<dbReference type="InterPro" id="IPR000554">
    <property type="entry name" value="Ribosomal_eS7"/>
</dbReference>
<comment type="similarity">
    <text evidence="1 4">Belongs to the eukaryotic ribosomal protein eS7 family.</text>
</comment>
<dbReference type="GO" id="GO:0005840">
    <property type="term" value="C:ribosome"/>
    <property type="evidence" value="ECO:0007669"/>
    <property type="project" value="UniProtKB-KW"/>
</dbReference>
<organism evidence="5 6">
    <name type="scientific">Durusdinium trenchii</name>
    <dbReference type="NCBI Taxonomy" id="1381693"/>
    <lineage>
        <taxon>Eukaryota</taxon>
        <taxon>Sar</taxon>
        <taxon>Alveolata</taxon>
        <taxon>Dinophyceae</taxon>
        <taxon>Suessiales</taxon>
        <taxon>Symbiodiniaceae</taxon>
        <taxon>Durusdinium</taxon>
    </lineage>
</organism>
<evidence type="ECO:0000313" key="5">
    <source>
        <dbReference type="EMBL" id="CAK8986483.1"/>
    </source>
</evidence>
<dbReference type="Pfam" id="PF01251">
    <property type="entry name" value="Ribosomal_S7e"/>
    <property type="match status" value="1"/>
</dbReference>
<keyword evidence="6" id="KW-1185">Reference proteome</keyword>
<sequence length="176" mass="20034">MINTRRKIIKDKGGVPTPLEEEVAKALVEIEVSPSCDYKAEMREVYISGATEIEVGKGGEAMILHIPFRAWQYAKKIQSRLIKELEKKFNRKHVVLVASRTILDKDFRRKGLKDIVGPTEIVGKRRRLGCDGSQILKVLLDPRDKDKEHIDNKLPVYAAVYKKLTTKEAVFSFLQG</sequence>
<evidence type="ECO:0000256" key="2">
    <source>
        <dbReference type="ARBA" id="ARBA00022980"/>
    </source>
</evidence>
<dbReference type="PANTHER" id="PTHR11278:SF0">
    <property type="entry name" value="SMALL RIBOSOMAL SUBUNIT PROTEIN ES7"/>
    <property type="match status" value="1"/>
</dbReference>
<dbReference type="Proteomes" id="UP001642464">
    <property type="component" value="Unassembled WGS sequence"/>
</dbReference>
<accession>A0ABP0H9X4</accession>
<gene>
    <name evidence="5" type="ORF">SCF082_LOCUS567</name>
</gene>
<proteinExistence type="inferred from homology"/>
<keyword evidence="2 4" id="KW-0689">Ribosomal protein</keyword>
<evidence type="ECO:0000256" key="4">
    <source>
        <dbReference type="RuleBase" id="RU364105"/>
    </source>
</evidence>
<evidence type="ECO:0000256" key="1">
    <source>
        <dbReference type="ARBA" id="ARBA00007820"/>
    </source>
</evidence>
<protein>
    <recommendedName>
        <fullName evidence="4">40S ribosomal protein S7</fullName>
    </recommendedName>
</protein>